<sequence length="367" mass="42247">MASQKETVIAKWTEPLTQLLVSLMVDEVKKGNRTTSTFNKAGWTNIQRKFNKQTGCQYSMYKFKNRAFKPKKLYGAFKKLLNQTGFGWDNINNGVIVDDETLWEIHVKIKFFISFFLFTLQYRVVSSVDAFRFIGNMEGVIAIASVGENEPSWEDFGDDYYHILMAWLCLGKLHKDMRTREPIRDSAFSGAQWIREIIHGHSDRVCEAFRMERHVFLNLCGLFTARGWLGDSRYLKVDEQVGIFLYLLCHGGSNRDLTERFQCSRQTISWYFNLVLKAVRKLAKEIIAPPLFDVVPLEILMDPKHKPYFKGCVGAIDGTHIGARVPAALQNRFRGRKGTTTQNILCVCSFDMKFAFVYAGWEGFAND</sequence>
<dbReference type="InterPro" id="IPR045249">
    <property type="entry name" value="HARBI1-like"/>
</dbReference>
<dbReference type="InterPro" id="IPR058353">
    <property type="entry name" value="DUF8040"/>
</dbReference>
<feature type="domain" description="Myb/SANT-like" evidence="1">
    <location>
        <begin position="11"/>
        <end position="104"/>
    </location>
</feature>
<protein>
    <submittedName>
        <fullName evidence="4">Uncharacterized protein LOC115743588</fullName>
    </submittedName>
</protein>
<dbReference type="PANTHER" id="PTHR22930">
    <property type="match status" value="1"/>
</dbReference>
<name>A0ABM3HPQ9_9MYRT</name>
<dbReference type="PANTHER" id="PTHR22930:SF280">
    <property type="entry name" value="OS11G0202600 PROTEIN"/>
    <property type="match status" value="1"/>
</dbReference>
<dbReference type="Pfam" id="PF26138">
    <property type="entry name" value="DUF8040"/>
    <property type="match status" value="1"/>
</dbReference>
<dbReference type="GeneID" id="115743588"/>
<dbReference type="Proteomes" id="UP000827889">
    <property type="component" value="Chromosome 7"/>
</dbReference>
<keyword evidence="3" id="KW-1185">Reference proteome</keyword>
<feature type="domain" description="DUF8040" evidence="2">
    <location>
        <begin position="186"/>
        <end position="280"/>
    </location>
</feature>
<evidence type="ECO:0000313" key="4">
    <source>
        <dbReference type="RefSeq" id="XP_048138571.1"/>
    </source>
</evidence>
<dbReference type="RefSeq" id="XP_048138571.1">
    <property type="nucleotide sequence ID" value="XM_048282614.1"/>
</dbReference>
<gene>
    <name evidence="4" type="primary">LOC115743588</name>
</gene>
<proteinExistence type="predicted"/>
<evidence type="ECO:0000259" key="2">
    <source>
        <dbReference type="Pfam" id="PF26138"/>
    </source>
</evidence>
<reference evidence="4" key="1">
    <citation type="submission" date="2025-08" db="UniProtKB">
        <authorList>
            <consortium name="RefSeq"/>
        </authorList>
    </citation>
    <scope>IDENTIFICATION</scope>
    <source>
        <tissue evidence="4">Leaf</tissue>
    </source>
</reference>
<evidence type="ECO:0000259" key="1">
    <source>
        <dbReference type="Pfam" id="PF12776"/>
    </source>
</evidence>
<accession>A0ABM3HPQ9</accession>
<evidence type="ECO:0000313" key="3">
    <source>
        <dbReference type="Proteomes" id="UP000827889"/>
    </source>
</evidence>
<organism evidence="3 4">
    <name type="scientific">Rhodamnia argentea</name>
    <dbReference type="NCBI Taxonomy" id="178133"/>
    <lineage>
        <taxon>Eukaryota</taxon>
        <taxon>Viridiplantae</taxon>
        <taxon>Streptophyta</taxon>
        <taxon>Embryophyta</taxon>
        <taxon>Tracheophyta</taxon>
        <taxon>Spermatophyta</taxon>
        <taxon>Magnoliopsida</taxon>
        <taxon>eudicotyledons</taxon>
        <taxon>Gunneridae</taxon>
        <taxon>Pentapetalae</taxon>
        <taxon>rosids</taxon>
        <taxon>malvids</taxon>
        <taxon>Myrtales</taxon>
        <taxon>Myrtaceae</taxon>
        <taxon>Myrtoideae</taxon>
        <taxon>Myrteae</taxon>
        <taxon>Australasian group</taxon>
        <taxon>Rhodamnia</taxon>
    </lineage>
</organism>
<dbReference type="InterPro" id="IPR024752">
    <property type="entry name" value="Myb/SANT-like_dom"/>
</dbReference>
<dbReference type="Pfam" id="PF12776">
    <property type="entry name" value="Myb_DNA-bind_3"/>
    <property type="match status" value="1"/>
</dbReference>